<proteinExistence type="predicted"/>
<organism evidence="1">
    <name type="scientific">Thermosporothrix sp. COM3</name>
    <dbReference type="NCBI Taxonomy" id="2490863"/>
    <lineage>
        <taxon>Bacteria</taxon>
        <taxon>Bacillati</taxon>
        <taxon>Chloroflexota</taxon>
        <taxon>Ktedonobacteria</taxon>
        <taxon>Ktedonobacterales</taxon>
        <taxon>Thermosporotrichaceae</taxon>
        <taxon>Thermosporothrix</taxon>
    </lineage>
</organism>
<gene>
    <name evidence="1" type="ORF">KTC_28170</name>
</gene>
<name>A0A455SJZ7_9CHLR</name>
<dbReference type="Gene3D" id="1.20.1170.10">
    <property type="match status" value="1"/>
</dbReference>
<dbReference type="AlphaFoldDB" id="A0A455SJZ7"/>
<dbReference type="CDD" id="cd22656">
    <property type="entry name" value="ClyA_Cry6Aa-like"/>
    <property type="match status" value="1"/>
</dbReference>
<dbReference type="EMBL" id="AP019376">
    <property type="protein sequence ID" value="BBH88066.1"/>
    <property type="molecule type" value="Genomic_DNA"/>
</dbReference>
<protein>
    <submittedName>
        <fullName evidence="1">Uncharacterized protein</fullName>
    </submittedName>
</protein>
<accession>A0A455SJZ7</accession>
<reference evidence="1" key="1">
    <citation type="submission" date="2018-12" db="EMBL/GenBank/DDBJ databases">
        <title>Novel natural products biosynthetic potential of the class Ktedonobacteria.</title>
        <authorList>
            <person name="Zheng Y."/>
            <person name="Saitou A."/>
            <person name="Wang C.M."/>
            <person name="Toyoda A."/>
            <person name="Minakuchi Y."/>
            <person name="Sekiguchi Y."/>
            <person name="Ueda K."/>
            <person name="Takano H."/>
            <person name="Sakai Y."/>
            <person name="Yokota A."/>
            <person name="Yabe S."/>
        </authorList>
    </citation>
    <scope>NUCLEOTIDE SEQUENCE</scope>
    <source>
        <strain evidence="1">COM3</strain>
    </source>
</reference>
<dbReference type="SUPFAM" id="SSF58100">
    <property type="entry name" value="Bacterial hemolysins"/>
    <property type="match status" value="1"/>
</dbReference>
<evidence type="ECO:0000313" key="1">
    <source>
        <dbReference type="EMBL" id="BBH88066.1"/>
    </source>
</evidence>
<sequence length="377" mass="43533">MTLRSFFDLGPTIAGMEHKDDPFVLQRAECYLLQCAADAGLRLPTTPQELERCTGIQEHDAETFSDLLTIFSTFKQHCAEFLTSLFPTGSTLATDVITYAHKATMFYTELGTIIEAYQYASAEDKQHKPLQRLQRLLRSLSENVPQYIERISTLCTQYTRFLSVIEQDEFVFVPLYGKYLLRYRPEIGHLADVYEELEKLTRELVQAHRNYVRSHARTFQQAEAYVWLPLLKISVPLSIMCAGEHALQWRDSIQTNQQKIASASQQERQAERLLHCLEQAALCLRMFRTDILEAITTMNRLRTYWQTLNDLISELHTTLEQEPETLCNHICSKDIEILIAAWKQVEEKAERYCKVAHIELVPLEAMQFSWSAGPSIA</sequence>